<feature type="transmembrane region" description="Helical" evidence="6">
    <location>
        <begin position="263"/>
        <end position="286"/>
    </location>
</feature>
<dbReference type="InterPro" id="IPR050327">
    <property type="entry name" value="Proton-linked_MCT"/>
</dbReference>
<dbReference type="PROSITE" id="PS50850">
    <property type="entry name" value="MFS"/>
    <property type="match status" value="1"/>
</dbReference>
<dbReference type="PANTHER" id="PTHR11360">
    <property type="entry name" value="MONOCARBOXYLATE TRANSPORTER"/>
    <property type="match status" value="1"/>
</dbReference>
<sequence>MSTANAPATARFREVTDANGRVYRVGESDRDIMGRPRWTMVLLPWIAMMGISICEYAFGAAEDTLHDAHGWSSTNIFWLLSVWVFFQAAVAFPVGQLRESEKLSARSAMLLGALGAFLGFLALSHAPNVFWAYLGFGFFGGSGAGFVYATSVNMVGKWYPERKGGKTGFVNGGFAYGAVPFVFIFTSYMDADNYTVVLDWVGVYALLVVGVSGLFFKDPPKNWWPESVDPLQKHTDERTARALRKNPPAVRQYTPAEARRTPVLYLMWFCLLCTAGVNIFGIAFQVPFGDDMGFAGGIVATAMSLKAIVNGTGRGVIGWISDLYGRRQTLTFVCVVLGLAQFGVLWSGSIGNMPLFLFFSMISGFGGGAIFPLFAAMTADFFGENHNATNYGMVYSSKLVSGLLGSGMGAVVIAAWDYEGAFILAGSIGLFSAVLSVTLRQPGGPEKQRLRDISPNPQPISRDVEGAELTEPVPEEVRRI</sequence>
<feature type="transmembrane region" description="Helical" evidence="6">
    <location>
        <begin position="399"/>
        <end position="416"/>
    </location>
</feature>
<comment type="caution">
    <text evidence="8">The sequence shown here is derived from an EMBL/GenBank/DDBJ whole genome shotgun (WGS) entry which is preliminary data.</text>
</comment>
<feature type="transmembrane region" description="Helical" evidence="6">
    <location>
        <begin position="422"/>
        <end position="439"/>
    </location>
</feature>
<keyword evidence="3 6" id="KW-1133">Transmembrane helix</keyword>
<organism evidence="8 9">
    <name type="scientific">Streptomyces hainanensis</name>
    <dbReference type="NCBI Taxonomy" id="402648"/>
    <lineage>
        <taxon>Bacteria</taxon>
        <taxon>Bacillati</taxon>
        <taxon>Actinomycetota</taxon>
        <taxon>Actinomycetes</taxon>
        <taxon>Kitasatosporales</taxon>
        <taxon>Streptomycetaceae</taxon>
        <taxon>Streptomyces</taxon>
    </lineage>
</organism>
<dbReference type="InterPro" id="IPR036259">
    <property type="entry name" value="MFS_trans_sf"/>
</dbReference>
<evidence type="ECO:0000256" key="3">
    <source>
        <dbReference type="ARBA" id="ARBA00022989"/>
    </source>
</evidence>
<evidence type="ECO:0000256" key="5">
    <source>
        <dbReference type="SAM" id="MobiDB-lite"/>
    </source>
</evidence>
<dbReference type="Gene3D" id="1.20.1250.20">
    <property type="entry name" value="MFS general substrate transporter like domains"/>
    <property type="match status" value="2"/>
</dbReference>
<feature type="transmembrane region" description="Helical" evidence="6">
    <location>
        <begin position="107"/>
        <end position="124"/>
    </location>
</feature>
<evidence type="ECO:0000256" key="2">
    <source>
        <dbReference type="ARBA" id="ARBA00022692"/>
    </source>
</evidence>
<evidence type="ECO:0000256" key="4">
    <source>
        <dbReference type="ARBA" id="ARBA00023136"/>
    </source>
</evidence>
<feature type="transmembrane region" description="Helical" evidence="6">
    <location>
        <begin position="76"/>
        <end position="95"/>
    </location>
</feature>
<keyword evidence="4 6" id="KW-0472">Membrane</keyword>
<dbReference type="CDD" id="cd17353">
    <property type="entry name" value="MFS_OFA_like"/>
    <property type="match status" value="1"/>
</dbReference>
<evidence type="ECO:0000313" key="8">
    <source>
        <dbReference type="EMBL" id="TDC75793.1"/>
    </source>
</evidence>
<feature type="transmembrane region" description="Helical" evidence="6">
    <location>
        <begin position="194"/>
        <end position="216"/>
    </location>
</feature>
<dbReference type="PANTHER" id="PTHR11360:SF304">
    <property type="entry name" value="MFS DOMAIN-CONTAINING PROTEIN"/>
    <property type="match status" value="1"/>
</dbReference>
<comment type="subcellular location">
    <subcellularLocation>
        <location evidence="1">Cell membrane</location>
        <topology evidence="1">Multi-pass membrane protein</topology>
    </subcellularLocation>
</comment>
<feature type="transmembrane region" description="Helical" evidence="6">
    <location>
        <begin position="292"/>
        <end position="309"/>
    </location>
</feature>
<feature type="region of interest" description="Disordered" evidence="5">
    <location>
        <begin position="443"/>
        <end position="480"/>
    </location>
</feature>
<dbReference type="GO" id="GO:0005886">
    <property type="term" value="C:plasma membrane"/>
    <property type="evidence" value="ECO:0007669"/>
    <property type="project" value="UniProtKB-SubCell"/>
</dbReference>
<dbReference type="Pfam" id="PF07690">
    <property type="entry name" value="MFS_1"/>
    <property type="match status" value="1"/>
</dbReference>
<feature type="transmembrane region" description="Helical" evidence="6">
    <location>
        <begin position="130"/>
        <end position="149"/>
    </location>
</feature>
<dbReference type="AlphaFoldDB" id="A0A4R4TKZ8"/>
<feature type="transmembrane region" description="Helical" evidence="6">
    <location>
        <begin position="169"/>
        <end position="188"/>
    </location>
</feature>
<protein>
    <submittedName>
        <fullName evidence="8">MFS transporter</fullName>
    </submittedName>
</protein>
<feature type="transmembrane region" description="Helical" evidence="6">
    <location>
        <begin position="40"/>
        <end position="61"/>
    </location>
</feature>
<name>A0A4R4TKZ8_9ACTN</name>
<reference evidence="8 9" key="1">
    <citation type="submission" date="2019-03" db="EMBL/GenBank/DDBJ databases">
        <title>Draft genome sequences of novel Actinobacteria.</title>
        <authorList>
            <person name="Sahin N."/>
            <person name="Ay H."/>
            <person name="Saygin H."/>
        </authorList>
    </citation>
    <scope>NUCLEOTIDE SEQUENCE [LARGE SCALE GENOMIC DNA]</scope>
    <source>
        <strain evidence="8 9">DSM 41900</strain>
    </source>
</reference>
<keyword evidence="2 6" id="KW-0812">Transmembrane</keyword>
<keyword evidence="9" id="KW-1185">Reference proteome</keyword>
<feature type="domain" description="Major facilitator superfamily (MFS) profile" evidence="7">
    <location>
        <begin position="262"/>
        <end position="480"/>
    </location>
</feature>
<dbReference type="EMBL" id="SMKI01000094">
    <property type="protein sequence ID" value="TDC75793.1"/>
    <property type="molecule type" value="Genomic_DNA"/>
</dbReference>
<feature type="transmembrane region" description="Helical" evidence="6">
    <location>
        <begin position="330"/>
        <end position="349"/>
    </location>
</feature>
<dbReference type="SUPFAM" id="SSF103473">
    <property type="entry name" value="MFS general substrate transporter"/>
    <property type="match status" value="1"/>
</dbReference>
<evidence type="ECO:0000256" key="6">
    <source>
        <dbReference type="SAM" id="Phobius"/>
    </source>
</evidence>
<dbReference type="InterPro" id="IPR011701">
    <property type="entry name" value="MFS"/>
</dbReference>
<evidence type="ECO:0000256" key="1">
    <source>
        <dbReference type="ARBA" id="ARBA00004651"/>
    </source>
</evidence>
<feature type="transmembrane region" description="Helical" evidence="6">
    <location>
        <begin position="355"/>
        <end position="378"/>
    </location>
</feature>
<dbReference type="RefSeq" id="WP_132817854.1">
    <property type="nucleotide sequence ID" value="NZ_SMKI01000094.1"/>
</dbReference>
<proteinExistence type="predicted"/>
<accession>A0A4R4TKZ8</accession>
<evidence type="ECO:0000259" key="7">
    <source>
        <dbReference type="PROSITE" id="PS50850"/>
    </source>
</evidence>
<gene>
    <name evidence="8" type="ORF">E1283_11405</name>
</gene>
<dbReference type="GO" id="GO:0022857">
    <property type="term" value="F:transmembrane transporter activity"/>
    <property type="evidence" value="ECO:0007669"/>
    <property type="project" value="InterPro"/>
</dbReference>
<dbReference type="InterPro" id="IPR020846">
    <property type="entry name" value="MFS_dom"/>
</dbReference>
<evidence type="ECO:0000313" key="9">
    <source>
        <dbReference type="Proteomes" id="UP000295345"/>
    </source>
</evidence>
<dbReference type="Proteomes" id="UP000295345">
    <property type="component" value="Unassembled WGS sequence"/>
</dbReference>
<dbReference type="OrthoDB" id="3283589at2"/>